<feature type="compositionally biased region" description="Low complexity" evidence="1">
    <location>
        <begin position="71"/>
        <end position="91"/>
    </location>
</feature>
<dbReference type="Pfam" id="PF08719">
    <property type="entry name" value="NADAR"/>
    <property type="match status" value="1"/>
</dbReference>
<feature type="region of interest" description="Disordered" evidence="1">
    <location>
        <begin position="1"/>
        <end position="23"/>
    </location>
</feature>
<keyword evidence="4" id="KW-1185">Reference proteome</keyword>
<feature type="region of interest" description="Disordered" evidence="1">
    <location>
        <begin position="385"/>
        <end position="405"/>
    </location>
</feature>
<evidence type="ECO:0000259" key="2">
    <source>
        <dbReference type="Pfam" id="PF08719"/>
    </source>
</evidence>
<dbReference type="EMBL" id="CASHTH010001704">
    <property type="protein sequence ID" value="CAI8018710.1"/>
    <property type="molecule type" value="Genomic_DNA"/>
</dbReference>
<comment type="caution">
    <text evidence="3">The sequence shown here is derived from an EMBL/GenBank/DDBJ whole genome shotgun (WGS) entry which is preliminary data.</text>
</comment>
<feature type="region of interest" description="Disordered" evidence="1">
    <location>
        <begin position="71"/>
        <end position="94"/>
    </location>
</feature>
<feature type="compositionally biased region" description="Low complexity" evidence="1">
    <location>
        <begin position="295"/>
        <end position="307"/>
    </location>
</feature>
<organism evidence="3 4">
    <name type="scientific">Geodia barretti</name>
    <name type="common">Barrett's horny sponge</name>
    <dbReference type="NCBI Taxonomy" id="519541"/>
    <lineage>
        <taxon>Eukaryota</taxon>
        <taxon>Metazoa</taxon>
        <taxon>Porifera</taxon>
        <taxon>Demospongiae</taxon>
        <taxon>Heteroscleromorpha</taxon>
        <taxon>Tetractinellida</taxon>
        <taxon>Astrophorina</taxon>
        <taxon>Geodiidae</taxon>
        <taxon>Geodia</taxon>
    </lineage>
</organism>
<dbReference type="InterPro" id="IPR037238">
    <property type="entry name" value="YbiA-like_sf"/>
</dbReference>
<dbReference type="Gene3D" id="1.10.357.40">
    <property type="entry name" value="YbiA-like"/>
    <property type="match status" value="1"/>
</dbReference>
<feature type="compositionally biased region" description="Polar residues" evidence="1">
    <location>
        <begin position="351"/>
        <end position="362"/>
    </location>
</feature>
<feature type="domain" description="NADAR" evidence="2">
    <location>
        <begin position="117"/>
        <end position="257"/>
    </location>
</feature>
<feature type="compositionally biased region" description="Polar residues" evidence="1">
    <location>
        <begin position="1"/>
        <end position="18"/>
    </location>
</feature>
<evidence type="ECO:0000256" key="1">
    <source>
        <dbReference type="SAM" id="MobiDB-lite"/>
    </source>
</evidence>
<proteinExistence type="predicted"/>
<dbReference type="Proteomes" id="UP001174909">
    <property type="component" value="Unassembled WGS sequence"/>
</dbReference>
<evidence type="ECO:0000313" key="3">
    <source>
        <dbReference type="EMBL" id="CAI8018710.1"/>
    </source>
</evidence>
<name>A0AA35RVV2_GEOBA</name>
<dbReference type="AlphaFoldDB" id="A0AA35RVV2"/>
<dbReference type="NCBIfam" id="TIGR02464">
    <property type="entry name" value="ribofla_fusion"/>
    <property type="match status" value="1"/>
</dbReference>
<evidence type="ECO:0000313" key="4">
    <source>
        <dbReference type="Proteomes" id="UP001174909"/>
    </source>
</evidence>
<feature type="region of interest" description="Disordered" evidence="1">
    <location>
        <begin position="260"/>
        <end position="362"/>
    </location>
</feature>
<feature type="compositionally biased region" description="Polar residues" evidence="1">
    <location>
        <begin position="280"/>
        <end position="289"/>
    </location>
</feature>
<sequence length="405" mass="44390">MSWMSGSQGMSYSSNPGSSHVPPQPTCRFPGCARPCYVESYGRVHDFCGRTHANEFARHYGRHGASYSLASASGASAQRKKPTSTTSGSSSRQPMKAVYQLPGATGYGASRSNQIRFYNRDEPYYEFTNFYPTNVFIDGKNWPTTEHYFQAQKFVGTPYVEKIRRFPSPRDAFQLSRDPLVSRWRRSDWESVKDDIMLKALRVKFSENVTLRDKLRSTGEKELVEHTSNDSYWGDGGNGLGQNKLGKLLMQVRRELKEKYGPYTSAPPYHFSTRDDSSISHRATSTHTTPRLRRSSSFSNISSSRPSYAPAANPSGGVSGSTRSYMGKNFKPGAASKVPHVPSPKVGRSAGKSNTASTSNVHKVTSAVTKAVGNSIKNAVAVINHKTGNSGSGKPTGSGNKVSHV</sequence>
<accession>A0AA35RVV2</accession>
<dbReference type="SUPFAM" id="SSF143990">
    <property type="entry name" value="YbiA-like"/>
    <property type="match status" value="1"/>
</dbReference>
<reference evidence="3" key="1">
    <citation type="submission" date="2023-03" db="EMBL/GenBank/DDBJ databases">
        <authorList>
            <person name="Steffen K."/>
            <person name="Cardenas P."/>
        </authorList>
    </citation>
    <scope>NUCLEOTIDE SEQUENCE</scope>
</reference>
<protein>
    <submittedName>
        <fullName evidence="3">N-glycosidase YbiA</fullName>
    </submittedName>
</protein>
<dbReference type="CDD" id="cd15457">
    <property type="entry name" value="NADAR"/>
    <property type="match status" value="1"/>
</dbReference>
<dbReference type="InterPro" id="IPR012816">
    <property type="entry name" value="NADAR"/>
</dbReference>
<gene>
    <name evidence="3" type="ORF">GBAR_LOCUS11339</name>
</gene>